<keyword evidence="8" id="KW-0255">Endonuclease</keyword>
<evidence type="ECO:0000256" key="5">
    <source>
        <dbReference type="ARBA" id="ARBA00022722"/>
    </source>
</evidence>
<evidence type="ECO:0000256" key="8">
    <source>
        <dbReference type="ARBA" id="ARBA00022759"/>
    </source>
</evidence>
<evidence type="ECO:0000256" key="4">
    <source>
        <dbReference type="ARBA" id="ARBA00022705"/>
    </source>
</evidence>
<keyword evidence="9" id="KW-0378">Hydrolase</keyword>
<feature type="region of interest" description="Disordered" evidence="12">
    <location>
        <begin position="1"/>
        <end position="20"/>
    </location>
</feature>
<organism evidence="14">
    <name type="scientific">uncultured marine virus</name>
    <dbReference type="NCBI Taxonomy" id="186617"/>
    <lineage>
        <taxon>Viruses</taxon>
        <taxon>environmental samples</taxon>
    </lineage>
</organism>
<keyword evidence="5" id="KW-0540">Nuclease</keyword>
<evidence type="ECO:0000256" key="9">
    <source>
        <dbReference type="ARBA" id="ARBA00022801"/>
    </source>
</evidence>
<keyword evidence="4" id="KW-0235">DNA replication</keyword>
<dbReference type="GO" id="GO:0046872">
    <property type="term" value="F:metal ion binding"/>
    <property type="evidence" value="ECO:0007669"/>
    <property type="project" value="UniProtKB-KW"/>
</dbReference>
<proteinExistence type="predicted"/>
<keyword evidence="3" id="KW-0548">Nucleotidyltransferase</keyword>
<name>S4TE72_9VIRU</name>
<evidence type="ECO:0000259" key="13">
    <source>
        <dbReference type="PROSITE" id="PS52020"/>
    </source>
</evidence>
<evidence type="ECO:0000256" key="12">
    <source>
        <dbReference type="SAM" id="MobiDB-lite"/>
    </source>
</evidence>
<keyword evidence="6" id="KW-0479">Metal-binding</keyword>
<sequence>MSVEQIEQGGGNKQAPPPLEIPKCNFQAKNWVMTWNNYPIDVFEQLEQRLAPLCLKYVFGKEKGELDTPHIQGAFILKAKTRQSTLWKLFDTTFYLDKMKGRWNDQKYCCKDGNYISNVKMPKPLVTMSKSDLRPEQLKIAEQFTEGEDPLFGRKIYWFYETTGNWGKSILSTYMIDNMDATEVSGKGADVLCGIASLIEKTGECPPIVIYDIPRSIGADYVSYTSIEKIKDGKFFSGKYESGMVRFNKPHIICFANEPPQTSKLSKDRWIVKDLREVDYVDSSDEELELMGVSPVKSPVKSPD</sequence>
<keyword evidence="10" id="KW-0190">Covalent protein-DNA linkage</keyword>
<evidence type="ECO:0000256" key="11">
    <source>
        <dbReference type="ARBA" id="ARBA00023125"/>
    </source>
</evidence>
<feature type="domain" description="CRESS-DNA virus Rep endonuclease" evidence="13">
    <location>
        <begin position="25"/>
        <end position="124"/>
    </location>
</feature>
<evidence type="ECO:0000256" key="7">
    <source>
        <dbReference type="ARBA" id="ARBA00022741"/>
    </source>
</evidence>
<evidence type="ECO:0000256" key="6">
    <source>
        <dbReference type="ARBA" id="ARBA00022723"/>
    </source>
</evidence>
<dbReference type="PROSITE" id="PS52020">
    <property type="entry name" value="CRESS_DNA_REP"/>
    <property type="match status" value="1"/>
</dbReference>
<dbReference type="GO" id="GO:0042025">
    <property type="term" value="C:host cell nucleus"/>
    <property type="evidence" value="ECO:0007669"/>
    <property type="project" value="UniProtKB-SubCell"/>
</dbReference>
<dbReference type="EMBL" id="JX904614">
    <property type="protein sequence ID" value="AGA18466.1"/>
    <property type="molecule type" value="Genomic_DNA"/>
</dbReference>
<dbReference type="GO" id="GO:0016787">
    <property type="term" value="F:hydrolase activity"/>
    <property type="evidence" value="ECO:0007669"/>
    <property type="project" value="UniProtKB-KW"/>
</dbReference>
<evidence type="ECO:0000256" key="3">
    <source>
        <dbReference type="ARBA" id="ARBA00022695"/>
    </source>
</evidence>
<evidence type="ECO:0000256" key="10">
    <source>
        <dbReference type="ARBA" id="ARBA00023124"/>
    </source>
</evidence>
<dbReference type="GO" id="GO:0000166">
    <property type="term" value="F:nucleotide binding"/>
    <property type="evidence" value="ECO:0007669"/>
    <property type="project" value="UniProtKB-KW"/>
</dbReference>
<evidence type="ECO:0000256" key="1">
    <source>
        <dbReference type="ARBA" id="ARBA00004147"/>
    </source>
</evidence>
<dbReference type="Gene3D" id="3.40.1310.20">
    <property type="match status" value="1"/>
</dbReference>
<keyword evidence="2" id="KW-0808">Transferase</keyword>
<keyword evidence="11" id="KW-0238">DNA-binding</keyword>
<dbReference type="GO" id="GO:0016779">
    <property type="term" value="F:nucleotidyltransferase activity"/>
    <property type="evidence" value="ECO:0007669"/>
    <property type="project" value="UniProtKB-KW"/>
</dbReference>
<dbReference type="GO" id="GO:0006260">
    <property type="term" value="P:DNA replication"/>
    <property type="evidence" value="ECO:0007669"/>
    <property type="project" value="UniProtKB-KW"/>
</dbReference>
<dbReference type="GO" id="GO:0003677">
    <property type="term" value="F:DNA binding"/>
    <property type="evidence" value="ECO:0007669"/>
    <property type="project" value="UniProtKB-KW"/>
</dbReference>
<keyword evidence="7" id="KW-0547">Nucleotide-binding</keyword>
<comment type="subcellular location">
    <subcellularLocation>
        <location evidence="1">Host nucleus</location>
    </subcellularLocation>
</comment>
<dbReference type="GO" id="GO:0004519">
    <property type="term" value="F:endonuclease activity"/>
    <property type="evidence" value="ECO:0007669"/>
    <property type="project" value="UniProtKB-KW"/>
</dbReference>
<evidence type="ECO:0000313" key="14">
    <source>
        <dbReference type="EMBL" id="AGA18466.1"/>
    </source>
</evidence>
<evidence type="ECO:0000256" key="2">
    <source>
        <dbReference type="ARBA" id="ARBA00022679"/>
    </source>
</evidence>
<reference evidence="14" key="1">
    <citation type="journal article" date="2013" name="ISME J.">
        <title>Previously unknown and highly divergent ssDNA viruses populate the oceans.</title>
        <authorList>
            <person name="Labonte J.M."/>
            <person name="Suttle C.A."/>
        </authorList>
    </citation>
    <scope>NUCLEOTIDE SEQUENCE</scope>
</reference>
<accession>S4TE72</accession>
<dbReference type="InterPro" id="IPR049912">
    <property type="entry name" value="CRESS_DNA_REP"/>
</dbReference>
<protein>
    <recommendedName>
        <fullName evidence="13">CRESS-DNA virus Rep endonuclease domain-containing protein</fullName>
    </recommendedName>
</protein>